<gene>
    <name evidence="7" type="ORF">MGAL_10B011620</name>
</gene>
<feature type="domain" description="RING-type" evidence="6">
    <location>
        <begin position="93"/>
        <end position="134"/>
    </location>
</feature>
<dbReference type="InterPro" id="IPR001841">
    <property type="entry name" value="Znf_RING"/>
</dbReference>
<dbReference type="Pfam" id="PF13639">
    <property type="entry name" value="zf-RING_2"/>
    <property type="match status" value="1"/>
</dbReference>
<dbReference type="PANTHER" id="PTHR12618">
    <property type="entry name" value="PHD AND RING FINGER DOMAIN-CONTAINING PROTEIN 1"/>
    <property type="match status" value="1"/>
</dbReference>
<evidence type="ECO:0000256" key="2">
    <source>
        <dbReference type="ARBA" id="ARBA00022771"/>
    </source>
</evidence>
<dbReference type="PANTHER" id="PTHR12618:SF20">
    <property type="entry name" value="PHD AND RING FINGER DOMAIN-CONTAINING PROTEIN 1"/>
    <property type="match status" value="1"/>
</dbReference>
<feature type="compositionally biased region" description="Acidic residues" evidence="5">
    <location>
        <begin position="23"/>
        <end position="77"/>
    </location>
</feature>
<dbReference type="InterPro" id="IPR017907">
    <property type="entry name" value="Znf_RING_CS"/>
</dbReference>
<organism evidence="7 8">
    <name type="scientific">Mytilus galloprovincialis</name>
    <name type="common">Mediterranean mussel</name>
    <dbReference type="NCBI Taxonomy" id="29158"/>
    <lineage>
        <taxon>Eukaryota</taxon>
        <taxon>Metazoa</taxon>
        <taxon>Spiralia</taxon>
        <taxon>Lophotrochozoa</taxon>
        <taxon>Mollusca</taxon>
        <taxon>Bivalvia</taxon>
        <taxon>Autobranchia</taxon>
        <taxon>Pteriomorphia</taxon>
        <taxon>Mytilida</taxon>
        <taxon>Mytiloidea</taxon>
        <taxon>Mytilidae</taxon>
        <taxon>Mytilinae</taxon>
        <taxon>Mytilus</taxon>
    </lineage>
</organism>
<evidence type="ECO:0000256" key="3">
    <source>
        <dbReference type="ARBA" id="ARBA00022833"/>
    </source>
</evidence>
<dbReference type="GO" id="GO:0008270">
    <property type="term" value="F:zinc ion binding"/>
    <property type="evidence" value="ECO:0007669"/>
    <property type="project" value="UniProtKB-KW"/>
</dbReference>
<evidence type="ECO:0000313" key="8">
    <source>
        <dbReference type="Proteomes" id="UP000596742"/>
    </source>
</evidence>
<dbReference type="InterPro" id="IPR013083">
    <property type="entry name" value="Znf_RING/FYVE/PHD"/>
</dbReference>
<name>A0A8B6FFJ9_MYTGA</name>
<keyword evidence="1" id="KW-0479">Metal-binding</keyword>
<feature type="non-terminal residue" evidence="7">
    <location>
        <position position="193"/>
    </location>
</feature>
<dbReference type="SUPFAM" id="SSF57903">
    <property type="entry name" value="FYVE/PHD zinc finger"/>
    <property type="match status" value="1"/>
</dbReference>
<keyword evidence="2 4" id="KW-0863">Zinc-finger</keyword>
<evidence type="ECO:0000256" key="1">
    <source>
        <dbReference type="ARBA" id="ARBA00022723"/>
    </source>
</evidence>
<evidence type="ECO:0000259" key="6">
    <source>
        <dbReference type="PROSITE" id="PS50089"/>
    </source>
</evidence>
<evidence type="ECO:0000313" key="7">
    <source>
        <dbReference type="EMBL" id="VDI47297.1"/>
    </source>
</evidence>
<dbReference type="InterPro" id="IPR011011">
    <property type="entry name" value="Znf_FYVE_PHD"/>
</dbReference>
<dbReference type="InterPro" id="IPR047157">
    <property type="entry name" value="PHRF1/Atg35"/>
</dbReference>
<protein>
    <submittedName>
        <fullName evidence="7">PHD and RING finger domain-containing protein 1</fullName>
    </submittedName>
</protein>
<accession>A0A8B6FFJ9</accession>
<dbReference type="PROSITE" id="PS50089">
    <property type="entry name" value="ZF_RING_2"/>
    <property type="match status" value="1"/>
</dbReference>
<dbReference type="Gene3D" id="3.30.40.10">
    <property type="entry name" value="Zinc/RING finger domain, C3HC4 (zinc finger)"/>
    <property type="match status" value="2"/>
</dbReference>
<dbReference type="AlphaFoldDB" id="A0A8B6FFJ9"/>
<feature type="region of interest" description="Disordered" evidence="5">
    <location>
        <begin position="1"/>
        <end position="88"/>
    </location>
</feature>
<dbReference type="OrthoDB" id="1935339at2759"/>
<comment type="caution">
    <text evidence="7">The sequence shown here is derived from an EMBL/GenBank/DDBJ whole genome shotgun (WGS) entry which is preliminary data.</text>
</comment>
<dbReference type="Proteomes" id="UP000596742">
    <property type="component" value="Unassembled WGS sequence"/>
</dbReference>
<proteinExistence type="predicted"/>
<dbReference type="SMART" id="SM00184">
    <property type="entry name" value="RING"/>
    <property type="match status" value="1"/>
</dbReference>
<dbReference type="EMBL" id="UYJE01006590">
    <property type="protein sequence ID" value="VDI47297.1"/>
    <property type="molecule type" value="Genomic_DNA"/>
</dbReference>
<dbReference type="PROSITE" id="PS00518">
    <property type="entry name" value="ZF_RING_1"/>
    <property type="match status" value="1"/>
</dbReference>
<dbReference type="SUPFAM" id="SSF57850">
    <property type="entry name" value="RING/U-box"/>
    <property type="match status" value="1"/>
</dbReference>
<keyword evidence="3" id="KW-0862">Zinc</keyword>
<evidence type="ECO:0000256" key="4">
    <source>
        <dbReference type="PROSITE-ProRule" id="PRU00175"/>
    </source>
</evidence>
<evidence type="ECO:0000256" key="5">
    <source>
        <dbReference type="SAM" id="MobiDB-lite"/>
    </source>
</evidence>
<sequence>MDAFKDLREFSPPAEDLDKVAEEEVEEEDEDNSEEESEDEDEEDDEEESDEEGDDEEEELGEDEEWETDEEENEDSQDVTLVTSDDDGEGENCPICLNKFRDQDIGTPESCDHCFCLECIQEWANNVNTCPVDRQVFHLILAKHAYGDKVYEKIPVKDKKIDDEEDEDPTYCEICGRCDREDRLLLCDGCDQG</sequence>
<keyword evidence="8" id="KW-1185">Reference proteome</keyword>
<reference evidence="7" key="1">
    <citation type="submission" date="2018-11" db="EMBL/GenBank/DDBJ databases">
        <authorList>
            <person name="Alioto T."/>
            <person name="Alioto T."/>
        </authorList>
    </citation>
    <scope>NUCLEOTIDE SEQUENCE</scope>
</reference>